<protein>
    <recommendedName>
        <fullName evidence="4">ABC transporter substrate-binding protein</fullName>
    </recommendedName>
</protein>
<dbReference type="Proteomes" id="UP000317496">
    <property type="component" value="Chromosome"/>
</dbReference>
<dbReference type="EMBL" id="CP041636">
    <property type="protein sequence ID" value="QDO98582.1"/>
    <property type="molecule type" value="Genomic_DNA"/>
</dbReference>
<evidence type="ECO:0000313" key="3">
    <source>
        <dbReference type="Proteomes" id="UP000317496"/>
    </source>
</evidence>
<dbReference type="Gene3D" id="3.40.190.150">
    <property type="entry name" value="Bordetella uptake gene, domain 1"/>
    <property type="match status" value="1"/>
</dbReference>
<accession>A0A516H476</accession>
<dbReference type="PANTHER" id="PTHR42928">
    <property type="entry name" value="TRICARBOXYLATE-BINDING PROTEIN"/>
    <property type="match status" value="1"/>
</dbReference>
<dbReference type="InterPro" id="IPR042100">
    <property type="entry name" value="Bug_dom1"/>
</dbReference>
<gene>
    <name evidence="2" type="ORF">FNB15_15410</name>
</gene>
<dbReference type="SUPFAM" id="SSF53850">
    <property type="entry name" value="Periplasmic binding protein-like II"/>
    <property type="match status" value="1"/>
</dbReference>
<organism evidence="2 3">
    <name type="scientific">Ferrovibrio terrae</name>
    <dbReference type="NCBI Taxonomy" id="2594003"/>
    <lineage>
        <taxon>Bacteria</taxon>
        <taxon>Pseudomonadati</taxon>
        <taxon>Pseudomonadota</taxon>
        <taxon>Alphaproteobacteria</taxon>
        <taxon>Rhodospirillales</taxon>
        <taxon>Rhodospirillaceae</taxon>
        <taxon>Ferrovibrio</taxon>
    </lineage>
</organism>
<comment type="similarity">
    <text evidence="1">Belongs to the UPF0065 (bug) family.</text>
</comment>
<dbReference type="OrthoDB" id="9780943at2"/>
<proteinExistence type="inferred from homology"/>
<dbReference type="Gene3D" id="3.40.190.10">
    <property type="entry name" value="Periplasmic binding protein-like II"/>
    <property type="match status" value="1"/>
</dbReference>
<dbReference type="Pfam" id="PF03401">
    <property type="entry name" value="TctC"/>
    <property type="match status" value="1"/>
</dbReference>
<evidence type="ECO:0008006" key="4">
    <source>
        <dbReference type="Google" id="ProtNLM"/>
    </source>
</evidence>
<reference evidence="2 3" key="1">
    <citation type="submission" date="2019-07" db="EMBL/GenBank/DDBJ databases">
        <title>Genome sequencing for Ferrovibrio sp. K5.</title>
        <authorList>
            <person name="Park S.-J."/>
        </authorList>
    </citation>
    <scope>NUCLEOTIDE SEQUENCE [LARGE SCALE GENOMIC DNA]</scope>
    <source>
        <strain evidence="2 3">K5</strain>
    </source>
</reference>
<keyword evidence="3" id="KW-1185">Reference proteome</keyword>
<dbReference type="InterPro" id="IPR005064">
    <property type="entry name" value="BUG"/>
</dbReference>
<sequence length="413" mass="44068">MRSNVGFARPVSSYSSCRLALRCWCNALNTSSPRASARTDFTLVCTRTSVRSVLHQVKHWRKRVLLALTRVHTRPDKPRETAAQGGSTMISRRSMMAYTAAAAATTSVAGRAIAQIAAQPTRIVFPFAAGGSGDALARMLAERLRIGLDQPVIVENRAGAAGRIGVQAVKGAAPDGKTLLMTPIAPVAVYQHVYSNLGYDPVTDLVPVSQVATMEFALAVANNINVSSIKELMAWIKANPSQANYGTPGAGTLPHFFMVLFGQAAGLDLQHVTYKGSMAAMADLAGGQIAMVLTTVPDVMSLHQAGKVRVIGVSGEKRSIFLPEVPTFIESGYRIKGDSWYAVYAPANTPADIVARINRIMVDGLKSPEMAKQLMAIGLQATGTTAAELREIQKRDSAFWAPAVVASGFKPEN</sequence>
<dbReference type="PANTHER" id="PTHR42928:SF5">
    <property type="entry name" value="BLR1237 PROTEIN"/>
    <property type="match status" value="1"/>
</dbReference>
<dbReference type="CDD" id="cd13579">
    <property type="entry name" value="PBP2_Bug_NagM"/>
    <property type="match status" value="1"/>
</dbReference>
<dbReference type="AlphaFoldDB" id="A0A516H476"/>
<dbReference type="KEGG" id="fer:FNB15_15410"/>
<name>A0A516H476_9PROT</name>
<evidence type="ECO:0000256" key="1">
    <source>
        <dbReference type="ARBA" id="ARBA00006987"/>
    </source>
</evidence>
<evidence type="ECO:0000313" key="2">
    <source>
        <dbReference type="EMBL" id="QDO98582.1"/>
    </source>
</evidence>